<evidence type="ECO:0000313" key="2">
    <source>
        <dbReference type="Proteomes" id="UP001606303"/>
    </source>
</evidence>
<sequence>MTSKPGKYSDLCNEVHAKAEANGTVVVVHDGMFGNGFSAMGSPEFCMALPQILRHVADQLEADNRSKKHRLS</sequence>
<comment type="caution">
    <text evidence="1">The sequence shown here is derived from an EMBL/GenBank/DDBJ whole genome shotgun (WGS) entry which is preliminary data.</text>
</comment>
<name>A0ABW7GWJ4_9BURK</name>
<keyword evidence="2" id="KW-1185">Reference proteome</keyword>
<evidence type="ECO:0000313" key="1">
    <source>
        <dbReference type="EMBL" id="MFG6466341.1"/>
    </source>
</evidence>
<dbReference type="Proteomes" id="UP001606303">
    <property type="component" value="Unassembled WGS sequence"/>
</dbReference>
<protein>
    <submittedName>
        <fullName evidence="1">Uncharacterized protein</fullName>
    </submittedName>
</protein>
<reference evidence="1 2" key="1">
    <citation type="submission" date="2024-08" db="EMBL/GenBank/DDBJ databases">
        <authorList>
            <person name="Lu H."/>
        </authorList>
    </citation>
    <scope>NUCLEOTIDE SEQUENCE [LARGE SCALE GENOMIC DNA]</scope>
    <source>
        <strain evidence="1 2">BYS87W</strain>
    </source>
</reference>
<proteinExistence type="predicted"/>
<organism evidence="1 2">
    <name type="scientific">Pelomonas baiyunensis</name>
    <dbReference type="NCBI Taxonomy" id="3299026"/>
    <lineage>
        <taxon>Bacteria</taxon>
        <taxon>Pseudomonadati</taxon>
        <taxon>Pseudomonadota</taxon>
        <taxon>Betaproteobacteria</taxon>
        <taxon>Burkholderiales</taxon>
        <taxon>Sphaerotilaceae</taxon>
        <taxon>Roseateles</taxon>
    </lineage>
</organism>
<dbReference type="RefSeq" id="WP_394382834.1">
    <property type="nucleotide sequence ID" value="NZ_JBIGIB010000002.1"/>
</dbReference>
<gene>
    <name evidence="1" type="ORF">ACG01O_06975</name>
</gene>
<dbReference type="EMBL" id="JBIGIB010000002">
    <property type="protein sequence ID" value="MFG6466341.1"/>
    <property type="molecule type" value="Genomic_DNA"/>
</dbReference>
<accession>A0ABW7GWJ4</accession>